<dbReference type="AlphaFoldDB" id="A0A7S8MYY5"/>
<protein>
    <recommendedName>
        <fullName evidence="3">PH domain-containing protein</fullName>
    </recommendedName>
</protein>
<evidence type="ECO:0000259" key="3">
    <source>
        <dbReference type="Pfam" id="PF25362"/>
    </source>
</evidence>
<organism evidence="4 5">
    <name type="scientific">Microbacterium schleiferi</name>
    <dbReference type="NCBI Taxonomy" id="69362"/>
    <lineage>
        <taxon>Bacteria</taxon>
        <taxon>Bacillati</taxon>
        <taxon>Actinomycetota</taxon>
        <taxon>Actinomycetes</taxon>
        <taxon>Micrococcales</taxon>
        <taxon>Microbacteriaceae</taxon>
        <taxon>Microbacterium</taxon>
    </lineage>
</organism>
<dbReference type="Proteomes" id="UP000594480">
    <property type="component" value="Chromosome"/>
</dbReference>
<feature type="domain" description="PH" evidence="3">
    <location>
        <begin position="50"/>
        <end position="151"/>
    </location>
</feature>
<dbReference type="RefSeq" id="WP_195693843.1">
    <property type="nucleotide sequence ID" value="NZ_CP064760.1"/>
</dbReference>
<accession>A0A7S8MYY5</accession>
<evidence type="ECO:0000256" key="2">
    <source>
        <dbReference type="SAM" id="Phobius"/>
    </source>
</evidence>
<dbReference type="KEGG" id="msf:IT882_07575"/>
<feature type="region of interest" description="Disordered" evidence="1">
    <location>
        <begin position="154"/>
        <end position="173"/>
    </location>
</feature>
<sequence length="173" mass="18349">MTRETAVLVMVAVAVLLLGLAAWGWVRRTRRDRTPLITPSELADAATPGEAFDALYVATTVHDAPLERIAAPGLGHRSPVTVTVTDAAVALDLTNQPRITIDAERVTAVTQATVTIDRVVEKDGLVRLSWLADTGVVVDTYLRPRDTSARQLADALSPLASAPDPSTATGDSE</sequence>
<evidence type="ECO:0000313" key="5">
    <source>
        <dbReference type="Proteomes" id="UP000594480"/>
    </source>
</evidence>
<keyword evidence="2" id="KW-0472">Membrane</keyword>
<gene>
    <name evidence="4" type="ORF">IT882_07575</name>
</gene>
<proteinExistence type="predicted"/>
<feature type="transmembrane region" description="Helical" evidence="2">
    <location>
        <begin position="6"/>
        <end position="26"/>
    </location>
</feature>
<evidence type="ECO:0000313" key="4">
    <source>
        <dbReference type="EMBL" id="QPE05814.1"/>
    </source>
</evidence>
<dbReference type="InterPro" id="IPR057446">
    <property type="entry name" value="PH_bac"/>
</dbReference>
<keyword evidence="5" id="KW-1185">Reference proteome</keyword>
<dbReference type="Pfam" id="PF25362">
    <property type="entry name" value="bPH_11"/>
    <property type="match status" value="1"/>
</dbReference>
<keyword evidence="2" id="KW-1133">Transmembrane helix</keyword>
<dbReference type="EMBL" id="CP064760">
    <property type="protein sequence ID" value="QPE05814.1"/>
    <property type="molecule type" value="Genomic_DNA"/>
</dbReference>
<keyword evidence="2" id="KW-0812">Transmembrane</keyword>
<reference evidence="4 5" key="1">
    <citation type="submission" date="2020-11" db="EMBL/GenBank/DDBJ databases">
        <title>Amino acid is mineralized and recycled by bacteria in oceanic microbiome.</title>
        <authorList>
            <person name="Zheng L.Y."/>
        </authorList>
    </citation>
    <scope>NUCLEOTIDE SEQUENCE [LARGE SCALE GENOMIC DNA]</scope>
    <source>
        <strain evidence="4 5">A32-1</strain>
    </source>
</reference>
<evidence type="ECO:0000256" key="1">
    <source>
        <dbReference type="SAM" id="MobiDB-lite"/>
    </source>
</evidence>
<name>A0A7S8MYY5_9MICO</name>